<dbReference type="OrthoDB" id="10639105at2759"/>
<proteinExistence type="predicted"/>
<evidence type="ECO:0000256" key="1">
    <source>
        <dbReference type="SAM" id="MobiDB-lite"/>
    </source>
</evidence>
<feature type="region of interest" description="Disordered" evidence="1">
    <location>
        <begin position="16"/>
        <end position="77"/>
    </location>
</feature>
<dbReference type="EMBL" id="SRLO01001157">
    <property type="protein sequence ID" value="TNN40824.1"/>
    <property type="molecule type" value="Genomic_DNA"/>
</dbReference>
<reference evidence="2 3" key="1">
    <citation type="submission" date="2019-03" db="EMBL/GenBank/DDBJ databases">
        <title>First draft genome of Liparis tanakae, snailfish: a comprehensive survey of snailfish specific genes.</title>
        <authorList>
            <person name="Kim W."/>
            <person name="Song I."/>
            <person name="Jeong J.-H."/>
            <person name="Kim D."/>
            <person name="Kim S."/>
            <person name="Ryu S."/>
            <person name="Song J.Y."/>
            <person name="Lee S.K."/>
        </authorList>
    </citation>
    <scope>NUCLEOTIDE SEQUENCE [LARGE SCALE GENOMIC DNA]</scope>
    <source>
        <tissue evidence="2">Muscle</tissue>
    </source>
</reference>
<comment type="caution">
    <text evidence="2">The sequence shown here is derived from an EMBL/GenBank/DDBJ whole genome shotgun (WGS) entry which is preliminary data.</text>
</comment>
<evidence type="ECO:0000313" key="2">
    <source>
        <dbReference type="EMBL" id="TNN40824.1"/>
    </source>
</evidence>
<sequence>MIGLLLHVRVQLGSRAVKRTSSTQTTSRQQAVIQSSTLTTSRVLPRFPNDETRPSPHTPGGLWSVNDTSKPSGGHDEANVREELRTHFTPFNNTTRELLQHATRRHAVTVPSHLTVTARGRWRADSRTPPEEPNVPWFDSFVITAVLSSCSEAMVRAASFKVQPEVPRDTPGSWFETSAWSFLVIPSPMADFIRRDSEGNTLMGG</sequence>
<keyword evidence="3" id="KW-1185">Reference proteome</keyword>
<protein>
    <submittedName>
        <fullName evidence="2">Uncharacterized protein</fullName>
    </submittedName>
</protein>
<feature type="compositionally biased region" description="Polar residues" evidence="1">
    <location>
        <begin position="31"/>
        <end position="42"/>
    </location>
</feature>
<organism evidence="2 3">
    <name type="scientific">Liparis tanakae</name>
    <name type="common">Tanaka's snailfish</name>
    <dbReference type="NCBI Taxonomy" id="230148"/>
    <lineage>
        <taxon>Eukaryota</taxon>
        <taxon>Metazoa</taxon>
        <taxon>Chordata</taxon>
        <taxon>Craniata</taxon>
        <taxon>Vertebrata</taxon>
        <taxon>Euteleostomi</taxon>
        <taxon>Actinopterygii</taxon>
        <taxon>Neopterygii</taxon>
        <taxon>Teleostei</taxon>
        <taxon>Neoteleostei</taxon>
        <taxon>Acanthomorphata</taxon>
        <taxon>Eupercaria</taxon>
        <taxon>Perciformes</taxon>
        <taxon>Cottioidei</taxon>
        <taxon>Cottales</taxon>
        <taxon>Liparidae</taxon>
        <taxon>Liparis</taxon>
    </lineage>
</organism>
<dbReference type="AlphaFoldDB" id="A0A4Z2FJ70"/>
<gene>
    <name evidence="2" type="ORF">EYF80_049015</name>
</gene>
<evidence type="ECO:0000313" key="3">
    <source>
        <dbReference type="Proteomes" id="UP000314294"/>
    </source>
</evidence>
<name>A0A4Z2FJ70_9TELE</name>
<feature type="compositionally biased region" description="Low complexity" evidence="1">
    <location>
        <begin position="19"/>
        <end position="30"/>
    </location>
</feature>
<dbReference type="Proteomes" id="UP000314294">
    <property type="component" value="Unassembled WGS sequence"/>
</dbReference>
<accession>A0A4Z2FJ70</accession>